<protein>
    <submittedName>
        <fullName evidence="5">3'(2'),5'-bisphosphate nucleotidase CysQ</fullName>
        <ecNumber evidence="5">3.1.3.7</ecNumber>
    </submittedName>
</protein>
<evidence type="ECO:0000256" key="1">
    <source>
        <dbReference type="ARBA" id="ARBA00009759"/>
    </source>
</evidence>
<dbReference type="CDD" id="cd01638">
    <property type="entry name" value="CysQ"/>
    <property type="match status" value="1"/>
</dbReference>
<dbReference type="EMBL" id="JBBYXI010000002">
    <property type="protein sequence ID" value="MEN3930344.1"/>
    <property type="molecule type" value="Genomic_DNA"/>
</dbReference>
<dbReference type="Gene3D" id="3.30.540.10">
    <property type="entry name" value="Fructose-1,6-Bisphosphatase, subunit A, domain 1"/>
    <property type="match status" value="1"/>
</dbReference>
<organism evidence="5 6">
    <name type="scientific">Hohaiivirga grylli</name>
    <dbReference type="NCBI Taxonomy" id="3133970"/>
    <lineage>
        <taxon>Bacteria</taxon>
        <taxon>Pseudomonadati</taxon>
        <taxon>Pseudomonadota</taxon>
        <taxon>Alphaproteobacteria</taxon>
        <taxon>Hyphomicrobiales</taxon>
        <taxon>Methylobacteriaceae</taxon>
        <taxon>Hohaiivirga</taxon>
    </lineage>
</organism>
<dbReference type="PANTHER" id="PTHR20854">
    <property type="entry name" value="INOSITOL MONOPHOSPHATASE"/>
    <property type="match status" value="1"/>
</dbReference>
<comment type="similarity">
    <text evidence="1">Belongs to the inositol monophosphatase superfamily.</text>
</comment>
<name>A0ABV0BHG2_9HYPH</name>
<proteinExistence type="inferred from homology"/>
<keyword evidence="4" id="KW-0460">Magnesium</keyword>
<dbReference type="Pfam" id="PF00459">
    <property type="entry name" value="Inositol_P"/>
    <property type="match status" value="1"/>
</dbReference>
<dbReference type="Gene3D" id="3.40.190.80">
    <property type="match status" value="1"/>
</dbReference>
<gene>
    <name evidence="5" type="ORF">WJT86_04615</name>
</gene>
<sequence>MNFGDLAPKVSAIVEEAGRLAAKQFRYGEQTTSKIWYKNGHSPVTETDIATNNFLQARLTQLLPDAGWLSEETADDNQRLTRELVWVVDPIDGTRAFLSGHPDWCISVALLANGQPVLGNVFAPVHDKHYWAAEHQNAYCNDQIIHVSPHAALKESRISGPKFMVGEVSEVAGQLISVPRIPSLALRIARVAEGEIDVGLVSDNSHDWDIAAADIILREAGGIMTSIKGEVIRYNNSDTTHEELAASSKLLHSSLIRIFD</sequence>
<dbReference type="PROSITE" id="PS00630">
    <property type="entry name" value="IMP_2"/>
    <property type="match status" value="1"/>
</dbReference>
<keyword evidence="3 5" id="KW-0378">Hydrolase</keyword>
<reference evidence="5 6" key="1">
    <citation type="submission" date="2024-04" db="EMBL/GenBank/DDBJ databases">
        <title>A novel species isolated from cricket.</title>
        <authorList>
            <person name="Wang H.-C."/>
        </authorList>
    </citation>
    <scope>NUCLEOTIDE SEQUENCE [LARGE SCALE GENOMIC DNA]</scope>
    <source>
        <strain evidence="5 6">WL0021</strain>
    </source>
</reference>
<dbReference type="RefSeq" id="WP_346336352.1">
    <property type="nucleotide sequence ID" value="NZ_JBBYXI010000002.1"/>
</dbReference>
<evidence type="ECO:0000256" key="4">
    <source>
        <dbReference type="ARBA" id="ARBA00022842"/>
    </source>
</evidence>
<dbReference type="PRINTS" id="PR00377">
    <property type="entry name" value="IMPHPHTASES"/>
</dbReference>
<dbReference type="PANTHER" id="PTHR20854:SF4">
    <property type="entry name" value="INOSITOL-1-MONOPHOSPHATASE-RELATED"/>
    <property type="match status" value="1"/>
</dbReference>
<dbReference type="InterPro" id="IPR020550">
    <property type="entry name" value="Inositol_monophosphatase_CS"/>
</dbReference>
<evidence type="ECO:0000256" key="2">
    <source>
        <dbReference type="ARBA" id="ARBA00022723"/>
    </source>
</evidence>
<evidence type="ECO:0000313" key="5">
    <source>
        <dbReference type="EMBL" id="MEN3930344.1"/>
    </source>
</evidence>
<keyword evidence="2" id="KW-0479">Metal-binding</keyword>
<evidence type="ECO:0000256" key="3">
    <source>
        <dbReference type="ARBA" id="ARBA00022801"/>
    </source>
</evidence>
<evidence type="ECO:0000313" key="6">
    <source>
        <dbReference type="Proteomes" id="UP001418637"/>
    </source>
</evidence>
<dbReference type="InterPro" id="IPR020583">
    <property type="entry name" value="Inositol_monoP_metal-BS"/>
</dbReference>
<dbReference type="Proteomes" id="UP001418637">
    <property type="component" value="Unassembled WGS sequence"/>
</dbReference>
<dbReference type="EC" id="3.1.3.7" evidence="5"/>
<keyword evidence="6" id="KW-1185">Reference proteome</keyword>
<dbReference type="InterPro" id="IPR000760">
    <property type="entry name" value="Inositol_monophosphatase-like"/>
</dbReference>
<comment type="caution">
    <text evidence="5">The sequence shown here is derived from an EMBL/GenBank/DDBJ whole genome shotgun (WGS) entry which is preliminary data.</text>
</comment>
<dbReference type="PROSITE" id="PS00629">
    <property type="entry name" value="IMP_1"/>
    <property type="match status" value="1"/>
</dbReference>
<dbReference type="GO" id="GO:0008441">
    <property type="term" value="F:3'(2'),5'-bisphosphate nucleotidase activity"/>
    <property type="evidence" value="ECO:0007669"/>
    <property type="project" value="UniProtKB-EC"/>
</dbReference>
<dbReference type="SUPFAM" id="SSF56655">
    <property type="entry name" value="Carbohydrate phosphatase"/>
    <property type="match status" value="1"/>
</dbReference>
<accession>A0ABV0BHG2</accession>